<name>A0A8D9BSY0_9HEMI</name>
<protein>
    <submittedName>
        <fullName evidence="1">Uncharacterized protein</fullName>
    </submittedName>
</protein>
<proteinExistence type="predicted"/>
<evidence type="ECO:0000313" key="1">
    <source>
        <dbReference type="EMBL" id="CAG6788107.1"/>
    </source>
</evidence>
<accession>A0A8D9BSY0</accession>
<dbReference type="PANTHER" id="PTHR33053">
    <property type="entry name" value="PROTEIN, PUTATIVE-RELATED"/>
    <property type="match status" value="1"/>
</dbReference>
<reference evidence="1" key="1">
    <citation type="submission" date="2021-05" db="EMBL/GenBank/DDBJ databases">
        <authorList>
            <person name="Alioto T."/>
            <person name="Alioto T."/>
            <person name="Gomez Garrido J."/>
        </authorList>
    </citation>
    <scope>NUCLEOTIDE SEQUENCE</scope>
</reference>
<dbReference type="EMBL" id="HBUF01657908">
    <property type="protein sequence ID" value="CAG6788107.1"/>
    <property type="molecule type" value="Transcribed_RNA"/>
</dbReference>
<dbReference type="AlphaFoldDB" id="A0A8D9BSY0"/>
<sequence length="124" mass="14380">MDLVLHKAPYHLKISKPVVNHINQSIAKISNTTPTEFARKLRGLDELKRWKATELRIFLLYIGIVVLKNSLNETQYNNFMLLTIGTRIFLDKSLQNCSTYSCWTLISIICERVFTDLWSTLGFT</sequence>
<organism evidence="1">
    <name type="scientific">Cacopsylla melanoneura</name>
    <dbReference type="NCBI Taxonomy" id="428564"/>
    <lineage>
        <taxon>Eukaryota</taxon>
        <taxon>Metazoa</taxon>
        <taxon>Ecdysozoa</taxon>
        <taxon>Arthropoda</taxon>
        <taxon>Hexapoda</taxon>
        <taxon>Insecta</taxon>
        <taxon>Pterygota</taxon>
        <taxon>Neoptera</taxon>
        <taxon>Paraneoptera</taxon>
        <taxon>Hemiptera</taxon>
        <taxon>Sternorrhyncha</taxon>
        <taxon>Psylloidea</taxon>
        <taxon>Psyllidae</taxon>
        <taxon>Psyllinae</taxon>
        <taxon>Cacopsylla</taxon>
    </lineage>
</organism>